<dbReference type="InterPro" id="IPR001959">
    <property type="entry name" value="Transposase"/>
</dbReference>
<evidence type="ECO:0000256" key="5">
    <source>
        <dbReference type="ARBA" id="ARBA00023172"/>
    </source>
</evidence>
<dbReference type="RefSeq" id="WP_040203019.1">
    <property type="nucleotide sequence ID" value="NZ_CP010312.1"/>
</dbReference>
<proteinExistence type="inferred from homology"/>
<dbReference type="NCBIfam" id="NF040570">
    <property type="entry name" value="guided_TnpB"/>
    <property type="match status" value="1"/>
</dbReference>
<dbReference type="OrthoDB" id="5321019at2"/>
<name>A0A0B5FUK4_9BACT</name>
<evidence type="ECO:0000259" key="7">
    <source>
        <dbReference type="Pfam" id="PF07282"/>
    </source>
</evidence>
<dbReference type="Pfam" id="PF07282">
    <property type="entry name" value="Cas12f1-like_TNB"/>
    <property type="match status" value="1"/>
</dbReference>
<comment type="similarity">
    <text evidence="1">In the C-terminal section; belongs to the transposase 35 family.</text>
</comment>
<geneLocation type="plasmid" evidence="8 9">
    <name>pGSUB1</name>
</geneLocation>
<dbReference type="InterPro" id="IPR010095">
    <property type="entry name" value="Cas12f1-like_TNB"/>
</dbReference>
<feature type="domain" description="Probable transposase IS891/IS1136/IS1341" evidence="6">
    <location>
        <begin position="171"/>
        <end position="284"/>
    </location>
</feature>
<dbReference type="CDD" id="cd00350">
    <property type="entry name" value="rubredoxin_like"/>
    <property type="match status" value="1"/>
</dbReference>
<dbReference type="Pfam" id="PF01385">
    <property type="entry name" value="OrfB_IS605"/>
    <property type="match status" value="1"/>
</dbReference>
<reference evidence="8 9" key="1">
    <citation type="journal article" date="2015" name="Genome Announc.">
        <title>Genomes of Geoalkalibacter ferrihydriticus Z-0531T and Geoalkalibacter subterraneus Red1T, Two Haloalkaliphilic Metal-Reducing Deltaproteobacteria.</title>
        <authorList>
            <person name="Badalamenti J.P."/>
            <person name="Krajmalnik-Brown R."/>
            <person name="Torres C.I."/>
            <person name="Bond D.R."/>
        </authorList>
    </citation>
    <scope>NUCLEOTIDE SEQUENCE [LARGE SCALE GENOMIC DNA]</scope>
    <source>
        <strain evidence="8 9">Red1</strain>
        <plasmid evidence="9">Plasmid pGSUB1</plasmid>
    </source>
</reference>
<sequence>MARQAFKYKLYHADRNRRLDRQRRIAGQIWNHCIALHKRYYRRYRKHLNQKRLKSRIAYLRNHLRPEWKNLGSQAVQDVIERIERGYELFFKAYRLRKEKKSKRVVRPPSFRKSVKYRSFTLKQAGWKLISPGKVKVGGCVYRFHQSRAIEGKVKTVTIGRDSVGDFWITFSVETEDAAPIKAATGRTAGFDFGLKRFLTGSDETTVEMPEPLKSELKRVKKANQRLSRKLKKSGGRKKARLSLARLHRQIADRRREFHHQTARALSRKYDVICIEDLNLTGMKSLWGRKASDLGFAQFVDILAHHCRKNGSRLVKIDRFFPSSKTCSVCGHVHRELSLRDRTWECPSCGSHHDRDKNAAINIEREGLRLIAHQAGHRLEGEAA</sequence>
<dbReference type="EMBL" id="CP010312">
    <property type="protein sequence ID" value="AJF08319.1"/>
    <property type="molecule type" value="Genomic_DNA"/>
</dbReference>
<keyword evidence="9" id="KW-1185">Reference proteome</keyword>
<dbReference type="GO" id="GO:0003677">
    <property type="term" value="F:DNA binding"/>
    <property type="evidence" value="ECO:0007669"/>
    <property type="project" value="UniProtKB-KW"/>
</dbReference>
<dbReference type="PANTHER" id="PTHR30405:SF11">
    <property type="entry name" value="RNA-GUIDED DNA ENDONUCLEASE RV2885C-RELATED"/>
    <property type="match status" value="1"/>
</dbReference>
<dbReference type="GO" id="GO:0006310">
    <property type="term" value="P:DNA recombination"/>
    <property type="evidence" value="ECO:0007669"/>
    <property type="project" value="UniProtKB-KW"/>
</dbReference>
<comment type="similarity">
    <text evidence="2">In the N-terminal section; belongs to the transposase 2 family.</text>
</comment>
<protein>
    <submittedName>
        <fullName evidence="8">Transposase</fullName>
    </submittedName>
</protein>
<keyword evidence="8" id="KW-0614">Plasmid</keyword>
<keyword evidence="3" id="KW-0815">Transposition</keyword>
<dbReference type="PANTHER" id="PTHR30405">
    <property type="entry name" value="TRANSPOSASE"/>
    <property type="match status" value="1"/>
</dbReference>
<evidence type="ECO:0000313" key="9">
    <source>
        <dbReference type="Proteomes" id="UP000035036"/>
    </source>
</evidence>
<keyword evidence="5" id="KW-0233">DNA recombination</keyword>
<dbReference type="KEGG" id="gsb:GSUB_17150"/>
<evidence type="ECO:0000256" key="1">
    <source>
        <dbReference type="ARBA" id="ARBA00008761"/>
    </source>
</evidence>
<dbReference type="Proteomes" id="UP000035036">
    <property type="component" value="Plasmid pGSUB1"/>
</dbReference>
<accession>A0A0B5FUK4</accession>
<gene>
    <name evidence="8" type="ORF">GSUB_17150</name>
</gene>
<dbReference type="GO" id="GO:0032196">
    <property type="term" value="P:transposition"/>
    <property type="evidence" value="ECO:0007669"/>
    <property type="project" value="UniProtKB-KW"/>
</dbReference>
<feature type="domain" description="Cas12f1-like TNB" evidence="7">
    <location>
        <begin position="296"/>
        <end position="363"/>
    </location>
</feature>
<dbReference type="InterPro" id="IPR051399">
    <property type="entry name" value="RNA-guided_DNA_endo/Transpos"/>
</dbReference>
<evidence type="ECO:0000259" key="6">
    <source>
        <dbReference type="Pfam" id="PF01385"/>
    </source>
</evidence>
<evidence type="ECO:0000256" key="4">
    <source>
        <dbReference type="ARBA" id="ARBA00023125"/>
    </source>
</evidence>
<dbReference type="HOGENOM" id="CLU_032903_0_0_7"/>
<evidence type="ECO:0000256" key="2">
    <source>
        <dbReference type="ARBA" id="ARBA00011044"/>
    </source>
</evidence>
<dbReference type="AlphaFoldDB" id="A0A0B5FUK4"/>
<organism evidence="8 9">
    <name type="scientific">Geoalkalibacter subterraneus</name>
    <dbReference type="NCBI Taxonomy" id="483547"/>
    <lineage>
        <taxon>Bacteria</taxon>
        <taxon>Pseudomonadati</taxon>
        <taxon>Thermodesulfobacteriota</taxon>
        <taxon>Desulfuromonadia</taxon>
        <taxon>Desulfuromonadales</taxon>
        <taxon>Geoalkalibacteraceae</taxon>
        <taxon>Geoalkalibacter</taxon>
    </lineage>
</organism>
<keyword evidence="4" id="KW-0238">DNA-binding</keyword>
<evidence type="ECO:0000313" key="8">
    <source>
        <dbReference type="EMBL" id="AJF08319.1"/>
    </source>
</evidence>
<evidence type="ECO:0000256" key="3">
    <source>
        <dbReference type="ARBA" id="ARBA00022578"/>
    </source>
</evidence>